<keyword evidence="4" id="KW-0812">Transmembrane</keyword>
<dbReference type="SUPFAM" id="SSF47986">
    <property type="entry name" value="DEATH domain"/>
    <property type="match status" value="2"/>
</dbReference>
<evidence type="ECO:0000256" key="4">
    <source>
        <dbReference type="SAM" id="Phobius"/>
    </source>
</evidence>
<keyword evidence="1" id="KW-0677">Repeat</keyword>
<feature type="domain" description="CARD" evidence="5">
    <location>
        <begin position="177"/>
        <end position="232"/>
    </location>
</feature>
<dbReference type="InterPro" id="IPR002110">
    <property type="entry name" value="Ankyrin_rpt"/>
</dbReference>
<dbReference type="InterPro" id="IPR051165">
    <property type="entry name" value="Multifunctional_ANK_Repeat"/>
</dbReference>
<dbReference type="Pfam" id="PF12796">
    <property type="entry name" value="Ank_2"/>
    <property type="match status" value="2"/>
</dbReference>
<dbReference type="PROSITE" id="PS50297">
    <property type="entry name" value="ANK_REP_REGION"/>
    <property type="match status" value="5"/>
</dbReference>
<gene>
    <name evidence="6" type="ORF">MCOR_56741</name>
</gene>
<dbReference type="Pfam" id="PF00023">
    <property type="entry name" value="Ank"/>
    <property type="match status" value="2"/>
</dbReference>
<dbReference type="OrthoDB" id="6083958at2759"/>
<keyword evidence="7" id="KW-1185">Reference proteome</keyword>
<dbReference type="Gene3D" id="1.10.533.10">
    <property type="entry name" value="Death Domain, Fas"/>
    <property type="match status" value="2"/>
</dbReference>
<evidence type="ECO:0000256" key="1">
    <source>
        <dbReference type="ARBA" id="ARBA00022737"/>
    </source>
</evidence>
<dbReference type="Gene3D" id="1.25.40.20">
    <property type="entry name" value="Ankyrin repeat-containing domain"/>
    <property type="match status" value="1"/>
</dbReference>
<dbReference type="PROSITE" id="PS50209">
    <property type="entry name" value="CARD"/>
    <property type="match status" value="2"/>
</dbReference>
<evidence type="ECO:0000256" key="3">
    <source>
        <dbReference type="PROSITE-ProRule" id="PRU00023"/>
    </source>
</evidence>
<dbReference type="InterPro" id="IPR001315">
    <property type="entry name" value="CARD"/>
</dbReference>
<feature type="repeat" description="ANK" evidence="3">
    <location>
        <begin position="960"/>
        <end position="992"/>
    </location>
</feature>
<protein>
    <recommendedName>
        <fullName evidence="5">CARD domain-containing protein</fullName>
    </recommendedName>
</protein>
<feature type="domain" description="CARD" evidence="5">
    <location>
        <begin position="64"/>
        <end position="142"/>
    </location>
</feature>
<dbReference type="SUPFAM" id="SSF140860">
    <property type="entry name" value="Pseudo ankyrin repeat-like"/>
    <property type="match status" value="1"/>
</dbReference>
<evidence type="ECO:0000313" key="7">
    <source>
        <dbReference type="Proteomes" id="UP000507470"/>
    </source>
</evidence>
<organism evidence="6 7">
    <name type="scientific">Mytilus coruscus</name>
    <name type="common">Sea mussel</name>
    <dbReference type="NCBI Taxonomy" id="42192"/>
    <lineage>
        <taxon>Eukaryota</taxon>
        <taxon>Metazoa</taxon>
        <taxon>Spiralia</taxon>
        <taxon>Lophotrochozoa</taxon>
        <taxon>Mollusca</taxon>
        <taxon>Bivalvia</taxon>
        <taxon>Autobranchia</taxon>
        <taxon>Pteriomorphia</taxon>
        <taxon>Mytilida</taxon>
        <taxon>Mytiloidea</taxon>
        <taxon>Mytilidae</taxon>
        <taxon>Mytilinae</taxon>
        <taxon>Mytilus</taxon>
    </lineage>
</organism>
<dbReference type="PANTHER" id="PTHR24123">
    <property type="entry name" value="ANKYRIN REPEAT-CONTAINING"/>
    <property type="match status" value="1"/>
</dbReference>
<dbReference type="PROSITE" id="PS50088">
    <property type="entry name" value="ANK_REPEAT"/>
    <property type="match status" value="7"/>
</dbReference>
<keyword evidence="4" id="KW-0472">Membrane</keyword>
<feature type="repeat" description="ANK" evidence="3">
    <location>
        <begin position="1026"/>
        <end position="1058"/>
    </location>
</feature>
<dbReference type="InterPro" id="IPR049050">
    <property type="entry name" value="nSTAND3"/>
</dbReference>
<feature type="repeat" description="ANK" evidence="3">
    <location>
        <begin position="1092"/>
        <end position="1124"/>
    </location>
</feature>
<dbReference type="AlphaFoldDB" id="A0A6J8EWJ1"/>
<dbReference type="InterPro" id="IPR027417">
    <property type="entry name" value="P-loop_NTPase"/>
</dbReference>
<dbReference type="PANTHER" id="PTHR24123:SF141">
    <property type="entry name" value="ANKYRIN 2, ISOFORM U"/>
    <property type="match status" value="1"/>
</dbReference>
<feature type="repeat" description="ANK" evidence="3">
    <location>
        <begin position="1125"/>
        <end position="1157"/>
    </location>
</feature>
<evidence type="ECO:0000313" key="6">
    <source>
        <dbReference type="EMBL" id="CAC5424870.1"/>
    </source>
</evidence>
<dbReference type="EMBL" id="CACVKT020010088">
    <property type="protein sequence ID" value="CAC5424870.1"/>
    <property type="molecule type" value="Genomic_DNA"/>
</dbReference>
<keyword evidence="4" id="KW-1133">Transmembrane helix</keyword>
<name>A0A6J8EWJ1_MYTCO</name>
<feature type="repeat" description="ANK" evidence="3">
    <location>
        <begin position="1059"/>
        <end position="1091"/>
    </location>
</feature>
<sequence>MDRTNQETANHIKLAYILFRMAPELITHHIDRTYPGGLVHAIKENKDILKQRLSTDEFRRVCEIEVRLQHMIHPYYHELVNNTTLDGSVLDCLISKGVISLEEREKVKRCPNQSARNKMIIDLLMNRPYNVRDTLIDALRNSGLQNSCLIERIINTKVDEATKNLKRSEINECTIRLEKNYFMLVQQITSLENVIDSLISSEVLSIDDSKDIMSTANLSDQIRELIGKIRNQTAYEHFLCALRHDEVNEQLAKVLETTEVSEEEKLSHTAEIMDCPIFRAISIDIAIVMYTVILDIQSQSIQLDINENSVDDELNRLQHFCNYIIEVQEIGDEQYDGILKTVADVTSHLKVIEQWIHSEKTFAKTKASEEVMSAIKKDNCVMIIGSPGSGKTATSHHVALIYMQNGYQLVPIYSPGEIVTYGNANKKKIFLYDDILGVFGVDPDKVNNLERRQELLLSVLENGSKLIMTCRKSVFKATEMICAFQSTKVFFLKNVVDLESKQFSLNEDEKRCILQKHCSEVGLNPNKYASWSFESANIMFPLLCRLFANEKKYQDIGLRFFNEPHECLYEKLDEMKCRSKTHYGALVLCMINKGKLSEDDFPETKVKQLIYKKCRLNDGTPELDLLDALDHMLETYVTRCDGVFRFIHDSIFEVTASHFGNQYPDLIIEYLDSNYIAHKVRVIPEELSQCLYVKVRKQHYSSLGNRIYRDITTMELFNVFMNKSLTYEPFLIFFLKMLGKKSYEEIKDLFLSIQTGSISTHIVNQGENVIEKVMNKDKFRDSFISRSQDILLDKIVKTDNSVIYQIRVLSWVIYYRHTLLLKFIIDLVLSNNESTNIIFGTSETEQTRLLILACFSGNFDMLRLIQKYVSSDCINGALLPINAGWPEKKKNPHRCKTPLSAACLRGDLASIEELLKLGADVNMPDRAYLLPILAAAYSCHWDAMDLLIKNNADIDKGNHSRTPPLILAATVGHTEAVIQLLKRGATVNLCKNDGTSAVHRASDRGHLEVLRVLVQEGGNINLCNHDGESPLFIASENGHKEIVKYLLQTGADVNLSNNTSRSPLFAACNQNHLAVVTELLENNAHVDFVDKNNRTPLYIASRKGRVKLISTLFKYGANPNICDNQGRSPLSIATTNRHSEALKVLLNNGANVNLPDENNISPLFLASENTDLQGLLLQYGADKTIKPYLNYIIRSHINCWKKYYLGFWGLILTLFACLIIFY</sequence>
<accession>A0A6J8EWJ1</accession>
<dbReference type="PRINTS" id="PR01415">
    <property type="entry name" value="ANKYRIN"/>
</dbReference>
<dbReference type="InterPro" id="IPR011029">
    <property type="entry name" value="DEATH-like_dom_sf"/>
</dbReference>
<dbReference type="SUPFAM" id="SSF48403">
    <property type="entry name" value="Ankyrin repeat"/>
    <property type="match status" value="1"/>
</dbReference>
<evidence type="ECO:0000256" key="2">
    <source>
        <dbReference type="ARBA" id="ARBA00023043"/>
    </source>
</evidence>
<dbReference type="SMART" id="SM00248">
    <property type="entry name" value="ANK"/>
    <property type="match status" value="10"/>
</dbReference>
<dbReference type="Pfam" id="PF00619">
    <property type="entry name" value="CARD"/>
    <property type="match status" value="2"/>
</dbReference>
<dbReference type="GO" id="GO:0042981">
    <property type="term" value="P:regulation of apoptotic process"/>
    <property type="evidence" value="ECO:0007669"/>
    <property type="project" value="InterPro"/>
</dbReference>
<dbReference type="Pfam" id="PF20720">
    <property type="entry name" value="nSTAND3"/>
    <property type="match status" value="1"/>
</dbReference>
<dbReference type="Proteomes" id="UP000507470">
    <property type="component" value="Unassembled WGS sequence"/>
</dbReference>
<dbReference type="InterPro" id="IPR036770">
    <property type="entry name" value="Ankyrin_rpt-contain_sf"/>
</dbReference>
<keyword evidence="2 3" id="KW-0040">ANK repeat</keyword>
<feature type="repeat" description="ANK" evidence="3">
    <location>
        <begin position="894"/>
        <end position="926"/>
    </location>
</feature>
<feature type="repeat" description="ANK" evidence="3">
    <location>
        <begin position="993"/>
        <end position="1025"/>
    </location>
</feature>
<dbReference type="SUPFAM" id="SSF52540">
    <property type="entry name" value="P-loop containing nucleoside triphosphate hydrolases"/>
    <property type="match status" value="1"/>
</dbReference>
<feature type="transmembrane region" description="Helical" evidence="4">
    <location>
        <begin position="1203"/>
        <end position="1221"/>
    </location>
</feature>
<dbReference type="CDD" id="cd01671">
    <property type="entry name" value="CARD"/>
    <property type="match status" value="2"/>
</dbReference>
<proteinExistence type="predicted"/>
<evidence type="ECO:0000259" key="5">
    <source>
        <dbReference type="PROSITE" id="PS50209"/>
    </source>
</evidence>
<reference evidence="6 7" key="1">
    <citation type="submission" date="2020-06" db="EMBL/GenBank/DDBJ databases">
        <authorList>
            <person name="Li R."/>
            <person name="Bekaert M."/>
        </authorList>
    </citation>
    <scope>NUCLEOTIDE SEQUENCE [LARGE SCALE GENOMIC DNA]</scope>
    <source>
        <strain evidence="7">wild</strain>
    </source>
</reference>